<evidence type="ECO:0000313" key="8">
    <source>
        <dbReference type="Proteomes" id="UP000033038"/>
    </source>
</evidence>
<evidence type="ECO:0000256" key="1">
    <source>
        <dbReference type="ARBA" id="ARBA00004141"/>
    </source>
</evidence>
<dbReference type="PATRIC" id="fig|1434109.4.peg.2356"/>
<dbReference type="Proteomes" id="UP000033038">
    <property type="component" value="Chromosome"/>
</dbReference>
<dbReference type="GeneID" id="68903954"/>
<comment type="subcellular location">
    <subcellularLocation>
        <location evidence="1">Membrane</location>
        <topology evidence="1">Multi-pass membrane protein</topology>
    </subcellularLocation>
</comment>
<dbReference type="AlphaFoldDB" id="A0A0E3QMB8"/>
<organism evidence="7 8">
    <name type="scientific">Methanosarcina barkeri str. Wiesmoor</name>
    <dbReference type="NCBI Taxonomy" id="1434109"/>
    <lineage>
        <taxon>Archaea</taxon>
        <taxon>Methanobacteriati</taxon>
        <taxon>Methanobacteriota</taxon>
        <taxon>Stenosarchaea group</taxon>
        <taxon>Methanomicrobia</taxon>
        <taxon>Methanosarcinales</taxon>
        <taxon>Methanosarcinaceae</taxon>
        <taxon>Methanosarcina</taxon>
    </lineage>
</organism>
<evidence type="ECO:0000256" key="5">
    <source>
        <dbReference type="SAM" id="Phobius"/>
    </source>
</evidence>
<dbReference type="Gene3D" id="1.20.1740.10">
    <property type="entry name" value="Amino acid/polyamine transporter I"/>
    <property type="match status" value="1"/>
</dbReference>
<name>A0A0E3QMB8_METBA</name>
<keyword evidence="4 5" id="KW-0472">Membrane</keyword>
<protein>
    <submittedName>
        <fullName evidence="7">Putative amino acid/amine transport protein</fullName>
    </submittedName>
</protein>
<keyword evidence="3 5" id="KW-1133">Transmembrane helix</keyword>
<feature type="domain" description="Amino acid permease/ SLC12A" evidence="6">
    <location>
        <begin position="2"/>
        <end position="51"/>
    </location>
</feature>
<dbReference type="KEGG" id="mbw:MSBRW_1852"/>
<accession>A0A0E3QMB8</accession>
<dbReference type="InterPro" id="IPR004841">
    <property type="entry name" value="AA-permease/SLC12A_dom"/>
</dbReference>
<dbReference type="Pfam" id="PF00324">
    <property type="entry name" value="AA_permease"/>
    <property type="match status" value="1"/>
</dbReference>
<sequence length="71" mass="8063">MFLAYQEFGLITNTVEDIKNPETNLPRAIYLSIILVVIIYVSVSLAVIGNLSTFEMKSQKTMLLQLQHSLF</sequence>
<dbReference type="EMBL" id="CP009526">
    <property type="protein sequence ID" value="AKB51105.1"/>
    <property type="molecule type" value="Genomic_DNA"/>
</dbReference>
<reference evidence="7 8" key="1">
    <citation type="submission" date="2014-07" db="EMBL/GenBank/DDBJ databases">
        <title>Methanogenic archaea and the global carbon cycle.</title>
        <authorList>
            <person name="Henriksen J.R."/>
            <person name="Luke J."/>
            <person name="Reinhart S."/>
            <person name="Benedict M.N."/>
            <person name="Youngblut N.D."/>
            <person name="Metcalf M.E."/>
            <person name="Whitaker R.J."/>
            <person name="Metcalf W.W."/>
        </authorList>
    </citation>
    <scope>NUCLEOTIDE SEQUENCE [LARGE SCALE GENOMIC DNA]</scope>
    <source>
        <strain evidence="7 8">Wiesmoor</strain>
    </source>
</reference>
<evidence type="ECO:0000256" key="3">
    <source>
        <dbReference type="ARBA" id="ARBA00022989"/>
    </source>
</evidence>
<evidence type="ECO:0000313" key="7">
    <source>
        <dbReference type="EMBL" id="AKB51105.1"/>
    </source>
</evidence>
<evidence type="ECO:0000256" key="2">
    <source>
        <dbReference type="ARBA" id="ARBA00022692"/>
    </source>
</evidence>
<dbReference type="GO" id="GO:0016020">
    <property type="term" value="C:membrane"/>
    <property type="evidence" value="ECO:0007669"/>
    <property type="project" value="UniProtKB-SubCell"/>
</dbReference>
<keyword evidence="2 5" id="KW-0812">Transmembrane</keyword>
<dbReference type="GO" id="GO:0055085">
    <property type="term" value="P:transmembrane transport"/>
    <property type="evidence" value="ECO:0007669"/>
    <property type="project" value="InterPro"/>
</dbReference>
<gene>
    <name evidence="7" type="ORF">MSBRW_1852</name>
</gene>
<proteinExistence type="predicted"/>
<evidence type="ECO:0000256" key="4">
    <source>
        <dbReference type="ARBA" id="ARBA00023136"/>
    </source>
</evidence>
<dbReference type="RefSeq" id="WP_052305907.1">
    <property type="nucleotide sequence ID" value="NZ_CP009526.1"/>
</dbReference>
<dbReference type="HOGENOM" id="CLU_2730342_0_0_2"/>
<evidence type="ECO:0000259" key="6">
    <source>
        <dbReference type="Pfam" id="PF00324"/>
    </source>
</evidence>
<feature type="transmembrane region" description="Helical" evidence="5">
    <location>
        <begin position="29"/>
        <end position="52"/>
    </location>
</feature>